<dbReference type="AlphaFoldDB" id="F4L458"/>
<dbReference type="RefSeq" id="WP_013765302.1">
    <property type="nucleotide sequence ID" value="NC_015510.1"/>
</dbReference>
<evidence type="ECO:0000256" key="3">
    <source>
        <dbReference type="ARBA" id="ARBA00012737"/>
    </source>
</evidence>
<dbReference type="GO" id="GO:0005829">
    <property type="term" value="C:cytosol"/>
    <property type="evidence" value="ECO:0007669"/>
    <property type="project" value="TreeGrafter"/>
</dbReference>
<dbReference type="Gene3D" id="3.60.20.10">
    <property type="entry name" value="Glutamine Phosphoribosylpyrophosphate, subunit 1, domain 1"/>
    <property type="match status" value="1"/>
</dbReference>
<evidence type="ECO:0000256" key="2">
    <source>
        <dbReference type="ARBA" id="ARBA00005752"/>
    </source>
</evidence>
<dbReference type="PROSITE" id="PS51278">
    <property type="entry name" value="GATASE_TYPE_2"/>
    <property type="match status" value="1"/>
</dbReference>
<evidence type="ECO:0000256" key="6">
    <source>
        <dbReference type="ARBA" id="ARBA00022962"/>
    </source>
</evidence>
<dbReference type="InterPro" id="IPR014729">
    <property type="entry name" value="Rossmann-like_a/b/a_fold"/>
</dbReference>
<evidence type="ECO:0000256" key="5">
    <source>
        <dbReference type="ARBA" id="ARBA00022840"/>
    </source>
</evidence>
<dbReference type="NCBIfam" id="TIGR01536">
    <property type="entry name" value="asn_synth_AEB"/>
    <property type="match status" value="1"/>
</dbReference>
<dbReference type="PIRSF" id="PIRSF001589">
    <property type="entry name" value="Asn_synthetase_glu-h"/>
    <property type="match status" value="1"/>
</dbReference>
<keyword evidence="12" id="KW-1185">Reference proteome</keyword>
<dbReference type="Pfam" id="PF13522">
    <property type="entry name" value="GATase_6"/>
    <property type="match status" value="1"/>
</dbReference>
<dbReference type="Proteomes" id="UP000008461">
    <property type="component" value="Chromosome"/>
</dbReference>
<evidence type="ECO:0000313" key="12">
    <source>
        <dbReference type="Proteomes" id="UP000008461"/>
    </source>
</evidence>
<dbReference type="STRING" id="760192.Halhy_2892"/>
<feature type="binding site" evidence="9">
    <location>
        <position position="99"/>
    </location>
    <ligand>
        <name>L-glutamine</name>
        <dbReference type="ChEBI" id="CHEBI:58359"/>
    </ligand>
</feature>
<comment type="pathway">
    <text evidence="1">Amino-acid biosynthesis; L-asparagine biosynthesis; L-asparagine from L-aspartate (L-Gln route): step 1/1.</text>
</comment>
<keyword evidence="6 8" id="KW-0315">Glutamine amidotransferase</keyword>
<dbReference type="EC" id="6.3.5.4" evidence="3"/>
<dbReference type="eggNOG" id="COG0367">
    <property type="taxonomic scope" value="Bacteria"/>
</dbReference>
<dbReference type="InterPro" id="IPR006426">
    <property type="entry name" value="Asn_synth_AEB"/>
</dbReference>
<dbReference type="InterPro" id="IPR033738">
    <property type="entry name" value="AsnB_N"/>
</dbReference>
<dbReference type="HOGENOM" id="CLU_014658_3_1_10"/>
<sequence>MCGITGIIQFGTSPSSMYAPLERMNQALAHRGPDDEGIWVEGPVALGHRRLSIIDLSSAGHQPMQSPDGRYVLVFNGEIYNFRTLKAELKDYPFRSGSDTEVILAAYAQWGIDCLKKLNGMYALALWDRQEQTLLLARDHLGIKPLYLYEAPQQILFASEVRSLLASGMVPRKINPAGISDYLRYQTVHAPQTMVQGVRMLEPGHYLLLSMDGRVEERAYWQPLGTTVPANKLDLASARQKVREALLTTIERQMIADVPFGAFLSGGIDSSSIVALMSQVSTTAVKTFSVTFAEEAFSEAPFARMIAEKYQTEHHEIRLSPDDFLHTIPRALQAMDHVSGDGPNTYIVAGATRKAGIKMALSGLGGDELFAGYPIFGRSKSLERLGWLNVLPVGLRQILAGVLAQSSSKVAIRKVAEVLGLPQIEPYGAYPLSRQSWPEMTIAQLAPGLEKTPNAVAAILEIIQALPGFDAAPLLSKISAAEMSTYMQNILLRDSDQMSMAHALEVRVPFLDHELVDLVMGISDAVKLPGAGPKPLLVAAMGEWLPDAIVNRPKMGFTLPYELWMKGALREFCAGHLAQLGERPFFAAAALQKLWQDFLRGHPGVKWSHLWSLVVLDEWLENNGLH</sequence>
<evidence type="ECO:0000256" key="4">
    <source>
        <dbReference type="ARBA" id="ARBA00022741"/>
    </source>
</evidence>
<dbReference type="SUPFAM" id="SSF56235">
    <property type="entry name" value="N-terminal nucleophile aminohydrolases (Ntn hydrolases)"/>
    <property type="match status" value="1"/>
</dbReference>
<dbReference type="OrthoDB" id="9763290at2"/>
<dbReference type="EMBL" id="CP002691">
    <property type="protein sequence ID" value="AEE50756.1"/>
    <property type="molecule type" value="Genomic_DNA"/>
</dbReference>
<keyword evidence="5 9" id="KW-0067">ATP-binding</keyword>
<dbReference type="GO" id="GO:0005524">
    <property type="term" value="F:ATP binding"/>
    <property type="evidence" value="ECO:0007669"/>
    <property type="project" value="UniProtKB-KW"/>
</dbReference>
<gene>
    <name evidence="11" type="ordered locus">Halhy_2892</name>
</gene>
<keyword evidence="11" id="KW-0436">Ligase</keyword>
<feature type="binding site" evidence="9">
    <location>
        <begin position="362"/>
        <end position="363"/>
    </location>
    <ligand>
        <name>ATP</name>
        <dbReference type="ChEBI" id="CHEBI:30616"/>
    </ligand>
</feature>
<dbReference type="Gene3D" id="3.40.50.620">
    <property type="entry name" value="HUPs"/>
    <property type="match status" value="1"/>
</dbReference>
<accession>F4L458</accession>
<comment type="catalytic activity">
    <reaction evidence="7">
        <text>L-aspartate + L-glutamine + ATP + H2O = L-asparagine + L-glutamate + AMP + diphosphate + H(+)</text>
        <dbReference type="Rhea" id="RHEA:12228"/>
        <dbReference type="ChEBI" id="CHEBI:15377"/>
        <dbReference type="ChEBI" id="CHEBI:15378"/>
        <dbReference type="ChEBI" id="CHEBI:29985"/>
        <dbReference type="ChEBI" id="CHEBI:29991"/>
        <dbReference type="ChEBI" id="CHEBI:30616"/>
        <dbReference type="ChEBI" id="CHEBI:33019"/>
        <dbReference type="ChEBI" id="CHEBI:58048"/>
        <dbReference type="ChEBI" id="CHEBI:58359"/>
        <dbReference type="ChEBI" id="CHEBI:456215"/>
        <dbReference type="EC" id="6.3.5.4"/>
    </reaction>
</comment>
<dbReference type="SUPFAM" id="SSF52402">
    <property type="entry name" value="Adenine nucleotide alpha hydrolases-like"/>
    <property type="match status" value="1"/>
</dbReference>
<dbReference type="PANTHER" id="PTHR43284:SF1">
    <property type="entry name" value="ASPARAGINE SYNTHETASE"/>
    <property type="match status" value="1"/>
</dbReference>
<feature type="binding site" evidence="9">
    <location>
        <position position="290"/>
    </location>
    <ligand>
        <name>ATP</name>
        <dbReference type="ChEBI" id="CHEBI:30616"/>
    </ligand>
</feature>
<dbReference type="InterPro" id="IPR051786">
    <property type="entry name" value="ASN_synthetase/amidase"/>
</dbReference>
<evidence type="ECO:0000259" key="10">
    <source>
        <dbReference type="PROSITE" id="PS51278"/>
    </source>
</evidence>
<evidence type="ECO:0000256" key="1">
    <source>
        <dbReference type="ARBA" id="ARBA00005187"/>
    </source>
</evidence>
<dbReference type="InterPro" id="IPR017932">
    <property type="entry name" value="GATase_2_dom"/>
</dbReference>
<dbReference type="PANTHER" id="PTHR43284">
    <property type="entry name" value="ASPARAGINE SYNTHETASE (GLUTAMINE-HYDROLYZING)"/>
    <property type="match status" value="1"/>
</dbReference>
<dbReference type="InterPro" id="IPR001962">
    <property type="entry name" value="Asn_synthase"/>
</dbReference>
<evidence type="ECO:0000256" key="9">
    <source>
        <dbReference type="PIRSR" id="PIRSR001589-2"/>
    </source>
</evidence>
<dbReference type="CDD" id="cd01991">
    <property type="entry name" value="Asn_synthase_B_C"/>
    <property type="match status" value="1"/>
</dbReference>
<reference key="2">
    <citation type="submission" date="2011-04" db="EMBL/GenBank/DDBJ databases">
        <title>Complete sequence of chromosome of Haliscomenobacter hydrossis DSM 1100.</title>
        <authorList>
            <consortium name="US DOE Joint Genome Institute (JGI-PGF)"/>
            <person name="Lucas S."/>
            <person name="Han J."/>
            <person name="Lapidus A."/>
            <person name="Bruce D."/>
            <person name="Goodwin L."/>
            <person name="Pitluck S."/>
            <person name="Peters L."/>
            <person name="Kyrpides N."/>
            <person name="Mavromatis K."/>
            <person name="Ivanova N."/>
            <person name="Ovchinnikova G."/>
            <person name="Pagani I."/>
            <person name="Daligault H."/>
            <person name="Detter J.C."/>
            <person name="Han C."/>
            <person name="Land M."/>
            <person name="Hauser L."/>
            <person name="Markowitz V."/>
            <person name="Cheng J.-F."/>
            <person name="Hugenholtz P."/>
            <person name="Woyke T."/>
            <person name="Wu D."/>
            <person name="Verbarg S."/>
            <person name="Frueling A."/>
            <person name="Brambilla E."/>
            <person name="Klenk H.-P."/>
            <person name="Eisen J.A."/>
        </authorList>
    </citation>
    <scope>NUCLEOTIDE SEQUENCE</scope>
    <source>
        <strain>DSM 1100</strain>
    </source>
</reference>
<reference evidence="11 12" key="1">
    <citation type="journal article" date="2011" name="Stand. Genomic Sci.">
        <title>Complete genome sequence of Haliscomenobacter hydrossis type strain (O).</title>
        <authorList>
            <consortium name="US DOE Joint Genome Institute (JGI-PGF)"/>
            <person name="Daligault H."/>
            <person name="Lapidus A."/>
            <person name="Zeytun A."/>
            <person name="Nolan M."/>
            <person name="Lucas S."/>
            <person name="Del Rio T.G."/>
            <person name="Tice H."/>
            <person name="Cheng J.F."/>
            <person name="Tapia R."/>
            <person name="Han C."/>
            <person name="Goodwin L."/>
            <person name="Pitluck S."/>
            <person name="Liolios K."/>
            <person name="Pagani I."/>
            <person name="Ivanova N."/>
            <person name="Huntemann M."/>
            <person name="Mavromatis K."/>
            <person name="Mikhailova N."/>
            <person name="Pati A."/>
            <person name="Chen A."/>
            <person name="Palaniappan K."/>
            <person name="Land M."/>
            <person name="Hauser L."/>
            <person name="Brambilla E.M."/>
            <person name="Rohde M."/>
            <person name="Verbarg S."/>
            <person name="Goker M."/>
            <person name="Bristow J."/>
            <person name="Eisen J.A."/>
            <person name="Markowitz V."/>
            <person name="Hugenholtz P."/>
            <person name="Kyrpides N.C."/>
            <person name="Klenk H.P."/>
            <person name="Woyke T."/>
        </authorList>
    </citation>
    <scope>NUCLEOTIDE SEQUENCE [LARGE SCALE GENOMIC DNA]</scope>
    <source>
        <strain evidence="12">ATCC 27775 / DSM 1100 / LMG 10767 / O</strain>
    </source>
</reference>
<evidence type="ECO:0000313" key="11">
    <source>
        <dbReference type="EMBL" id="AEE50756.1"/>
    </source>
</evidence>
<keyword evidence="8" id="KW-0028">Amino-acid biosynthesis</keyword>
<dbReference type="InterPro" id="IPR029055">
    <property type="entry name" value="Ntn_hydrolases_N"/>
</dbReference>
<dbReference type="GO" id="GO:0004066">
    <property type="term" value="F:asparagine synthase (glutamine-hydrolyzing) activity"/>
    <property type="evidence" value="ECO:0007669"/>
    <property type="project" value="UniProtKB-EC"/>
</dbReference>
<comment type="similarity">
    <text evidence="2">Belongs to the asparagine synthetase family.</text>
</comment>
<protein>
    <recommendedName>
        <fullName evidence="3">asparagine synthase (glutamine-hydrolyzing)</fullName>
        <ecNumber evidence="3">6.3.5.4</ecNumber>
    </recommendedName>
</protein>
<keyword evidence="8" id="KW-0061">Asparagine biosynthesis</keyword>
<dbReference type="CDD" id="cd00712">
    <property type="entry name" value="AsnB"/>
    <property type="match status" value="1"/>
</dbReference>
<organism evidence="11 12">
    <name type="scientific">Haliscomenobacter hydrossis (strain ATCC 27775 / DSM 1100 / LMG 10767 / O)</name>
    <dbReference type="NCBI Taxonomy" id="760192"/>
    <lineage>
        <taxon>Bacteria</taxon>
        <taxon>Pseudomonadati</taxon>
        <taxon>Bacteroidota</taxon>
        <taxon>Saprospiria</taxon>
        <taxon>Saprospirales</taxon>
        <taxon>Haliscomenobacteraceae</taxon>
        <taxon>Haliscomenobacter</taxon>
    </lineage>
</organism>
<dbReference type="Pfam" id="PF00733">
    <property type="entry name" value="Asn_synthase"/>
    <property type="match status" value="1"/>
</dbReference>
<evidence type="ECO:0000256" key="8">
    <source>
        <dbReference type="PIRSR" id="PIRSR001589-1"/>
    </source>
</evidence>
<feature type="domain" description="Glutamine amidotransferase type-2" evidence="10">
    <location>
        <begin position="2"/>
        <end position="212"/>
    </location>
</feature>
<keyword evidence="4 9" id="KW-0547">Nucleotide-binding</keyword>
<dbReference type="GO" id="GO:0006529">
    <property type="term" value="P:asparagine biosynthetic process"/>
    <property type="evidence" value="ECO:0007669"/>
    <property type="project" value="UniProtKB-KW"/>
</dbReference>
<name>F4L458_HALH1</name>
<feature type="active site" description="For GATase activity" evidence="8">
    <location>
        <position position="2"/>
    </location>
</feature>
<dbReference type="KEGG" id="hhy:Halhy_2892"/>
<evidence type="ECO:0000256" key="7">
    <source>
        <dbReference type="ARBA" id="ARBA00048741"/>
    </source>
</evidence>
<proteinExistence type="inferred from homology"/>